<dbReference type="GO" id="GO:0015297">
    <property type="term" value="F:antiporter activity"/>
    <property type="evidence" value="ECO:0007669"/>
    <property type="project" value="UniProtKB-KW"/>
</dbReference>
<keyword evidence="6 8" id="KW-1133">Transmembrane helix</keyword>
<dbReference type="Proteomes" id="UP000176244">
    <property type="component" value="Unassembled WGS sequence"/>
</dbReference>
<evidence type="ECO:0000313" key="10">
    <source>
        <dbReference type="Proteomes" id="UP000176244"/>
    </source>
</evidence>
<dbReference type="EMBL" id="LKEU01000030">
    <property type="protein sequence ID" value="OFV70484.1"/>
    <property type="molecule type" value="Genomic_DNA"/>
</dbReference>
<keyword evidence="4" id="KW-1003">Cell membrane</keyword>
<evidence type="ECO:0000256" key="7">
    <source>
        <dbReference type="ARBA" id="ARBA00023136"/>
    </source>
</evidence>
<evidence type="ECO:0000256" key="2">
    <source>
        <dbReference type="ARBA" id="ARBA00006228"/>
    </source>
</evidence>
<evidence type="ECO:0000256" key="3">
    <source>
        <dbReference type="ARBA" id="ARBA00022449"/>
    </source>
</evidence>
<comment type="subcellular location">
    <subcellularLocation>
        <location evidence="1">Cell membrane</location>
        <topology evidence="1">Multi-pass membrane protein</topology>
    </subcellularLocation>
</comment>
<comment type="similarity">
    <text evidence="2">Belongs to the CPA3 antiporters (TC 2.A.63) subunit E family.</text>
</comment>
<dbReference type="PANTHER" id="PTHR34584:SF1">
    <property type="entry name" value="NA(+)_H(+) ANTIPORTER SUBUNIT E1"/>
    <property type="match status" value="1"/>
</dbReference>
<comment type="caution">
    <text evidence="9">The sequence shown here is derived from an EMBL/GenBank/DDBJ whole genome shotgun (WGS) entry which is preliminary data.</text>
</comment>
<gene>
    <name evidence="9" type="primary">mnhE1</name>
    <name evidence="9" type="ORF">ACWI_19630</name>
</gene>
<evidence type="ECO:0000256" key="4">
    <source>
        <dbReference type="ARBA" id="ARBA00022475"/>
    </source>
</evidence>
<feature type="transmembrane region" description="Helical" evidence="8">
    <location>
        <begin position="67"/>
        <end position="87"/>
    </location>
</feature>
<organism evidence="9 10">
    <name type="scientific">Acetobacterium wieringae</name>
    <dbReference type="NCBI Taxonomy" id="52694"/>
    <lineage>
        <taxon>Bacteria</taxon>
        <taxon>Bacillati</taxon>
        <taxon>Bacillota</taxon>
        <taxon>Clostridia</taxon>
        <taxon>Eubacteriales</taxon>
        <taxon>Eubacteriaceae</taxon>
        <taxon>Acetobacterium</taxon>
    </lineage>
</organism>
<sequence length="163" mass="18654">MKKLIDNLVLLFIFTGFWLILNESLALSQILVGLFFSSVALFFTNRYLLENDYQSAYVVKSEVLFRYAIYLFFQIYRSGFFAILKILKCEDTVKIIEYETCIHSDLGICLLANAITLTPGTVTLGKNGRQLKILAFADEKSFTDIAEGKICSPYEMILRSLDR</sequence>
<keyword evidence="7 8" id="KW-0472">Membrane</keyword>
<keyword evidence="3" id="KW-0813">Transport</keyword>
<dbReference type="RefSeq" id="WP_070371268.1">
    <property type="nucleotide sequence ID" value="NZ_LKEU01000030.1"/>
</dbReference>
<name>A0A1F2PHQ0_9FIRM</name>
<protein>
    <submittedName>
        <fullName evidence="9">Na(+)/H(+) antiporter subunit E1</fullName>
    </submittedName>
</protein>
<evidence type="ECO:0000256" key="1">
    <source>
        <dbReference type="ARBA" id="ARBA00004651"/>
    </source>
</evidence>
<dbReference type="InterPro" id="IPR002758">
    <property type="entry name" value="Cation_antiport_E"/>
</dbReference>
<accession>A0A1F2PHQ0</accession>
<dbReference type="AlphaFoldDB" id="A0A1F2PHQ0"/>
<keyword evidence="3" id="KW-0050">Antiport</keyword>
<dbReference type="OrthoDB" id="9800498at2"/>
<proteinExistence type="inferred from homology"/>
<evidence type="ECO:0000256" key="8">
    <source>
        <dbReference type="SAM" id="Phobius"/>
    </source>
</evidence>
<evidence type="ECO:0000256" key="5">
    <source>
        <dbReference type="ARBA" id="ARBA00022692"/>
    </source>
</evidence>
<dbReference type="PANTHER" id="PTHR34584">
    <property type="entry name" value="NA(+)/H(+) ANTIPORTER SUBUNIT E1"/>
    <property type="match status" value="1"/>
</dbReference>
<dbReference type="GO" id="GO:0005886">
    <property type="term" value="C:plasma membrane"/>
    <property type="evidence" value="ECO:0007669"/>
    <property type="project" value="UniProtKB-SubCell"/>
</dbReference>
<evidence type="ECO:0000313" key="9">
    <source>
        <dbReference type="EMBL" id="OFV70484.1"/>
    </source>
</evidence>
<dbReference type="Pfam" id="PF01899">
    <property type="entry name" value="MNHE"/>
    <property type="match status" value="1"/>
</dbReference>
<dbReference type="GO" id="GO:0008324">
    <property type="term" value="F:monoatomic cation transmembrane transporter activity"/>
    <property type="evidence" value="ECO:0007669"/>
    <property type="project" value="InterPro"/>
</dbReference>
<keyword evidence="5 8" id="KW-0812">Transmembrane</keyword>
<reference evidence="9 10" key="1">
    <citation type="submission" date="2015-09" db="EMBL/GenBank/DDBJ databases">
        <title>Genome sequence of Acetobacterium wieringae DSM 1911.</title>
        <authorList>
            <person name="Poehlein A."/>
            <person name="Bengelsdorf F.R."/>
            <person name="Schiel-Bengelsdorf B."/>
            <person name="Duerre P."/>
            <person name="Daniel R."/>
        </authorList>
    </citation>
    <scope>NUCLEOTIDE SEQUENCE [LARGE SCALE GENOMIC DNA]</scope>
    <source>
        <strain evidence="9 10">DSM 1911</strain>
    </source>
</reference>
<dbReference type="STRING" id="52694.ACWI_19630"/>
<evidence type="ECO:0000256" key="6">
    <source>
        <dbReference type="ARBA" id="ARBA00022989"/>
    </source>
</evidence>